<keyword evidence="3" id="KW-1185">Reference proteome</keyword>
<dbReference type="AlphaFoldDB" id="A0A3D9ZSB8"/>
<dbReference type="Gene3D" id="3.40.50.150">
    <property type="entry name" value="Vaccinia Virus protein VP39"/>
    <property type="match status" value="1"/>
</dbReference>
<evidence type="ECO:0000259" key="1">
    <source>
        <dbReference type="Pfam" id="PF13649"/>
    </source>
</evidence>
<gene>
    <name evidence="2" type="ORF">DFJ67_4908</name>
</gene>
<dbReference type="Pfam" id="PF13649">
    <property type="entry name" value="Methyltransf_25"/>
    <property type="match status" value="1"/>
</dbReference>
<accession>A0A3D9ZSB8</accession>
<dbReference type="InterPro" id="IPR050508">
    <property type="entry name" value="Methyltransf_Superfamily"/>
</dbReference>
<dbReference type="Gene3D" id="2.20.25.110">
    <property type="entry name" value="S-adenosyl-L-methionine-dependent methyltransferases"/>
    <property type="match status" value="1"/>
</dbReference>
<evidence type="ECO:0000313" key="2">
    <source>
        <dbReference type="EMBL" id="REF98883.1"/>
    </source>
</evidence>
<dbReference type="SUPFAM" id="SSF53335">
    <property type="entry name" value="S-adenosyl-L-methionine-dependent methyltransferases"/>
    <property type="match status" value="1"/>
</dbReference>
<name>A0A3D9ZSB8_9ACTN</name>
<dbReference type="Proteomes" id="UP000256913">
    <property type="component" value="Unassembled WGS sequence"/>
</dbReference>
<sequence length="260" mass="27967">MAELAAITADREIDDDGWQEFFSHPQFLRFSSAILTAERTAAEVAAVRRWLGPPSGASLLDLGCGYGRIAVPLAAAGYRVTGLDANAAMLAKAAADAEAAGVAIDFVHRDMREMALPAESFDAVLNLSTAFGYADDADGDLATLEAVRTVLRPAGLFLIDTENRDAKIRTARSTSFAMAGVKITCRRDFDPLTGRWREAMSWTDGDATDGSVFSVRLYSATELTTMLRRAGLQLVGAWGGFDGQPYTIDSGRMIMLARRA</sequence>
<dbReference type="RefSeq" id="WP_116070117.1">
    <property type="nucleotide sequence ID" value="NZ_BONB01000004.1"/>
</dbReference>
<evidence type="ECO:0000313" key="3">
    <source>
        <dbReference type="Proteomes" id="UP000256913"/>
    </source>
</evidence>
<keyword evidence="2" id="KW-0808">Transferase</keyword>
<keyword evidence="2" id="KW-0489">Methyltransferase</keyword>
<organism evidence="2 3">
    <name type="scientific">Asanoa ferruginea</name>
    <dbReference type="NCBI Taxonomy" id="53367"/>
    <lineage>
        <taxon>Bacteria</taxon>
        <taxon>Bacillati</taxon>
        <taxon>Actinomycetota</taxon>
        <taxon>Actinomycetes</taxon>
        <taxon>Micromonosporales</taxon>
        <taxon>Micromonosporaceae</taxon>
        <taxon>Asanoa</taxon>
    </lineage>
</organism>
<reference evidence="2 3" key="1">
    <citation type="submission" date="2018-08" db="EMBL/GenBank/DDBJ databases">
        <title>Sequencing the genomes of 1000 actinobacteria strains.</title>
        <authorList>
            <person name="Klenk H.-P."/>
        </authorList>
    </citation>
    <scope>NUCLEOTIDE SEQUENCE [LARGE SCALE GENOMIC DNA]</scope>
    <source>
        <strain evidence="2 3">DSM 44099</strain>
    </source>
</reference>
<dbReference type="InterPro" id="IPR041698">
    <property type="entry name" value="Methyltransf_25"/>
</dbReference>
<dbReference type="OrthoDB" id="279734at2"/>
<proteinExistence type="predicted"/>
<dbReference type="GO" id="GO:0008168">
    <property type="term" value="F:methyltransferase activity"/>
    <property type="evidence" value="ECO:0007669"/>
    <property type="project" value="UniProtKB-KW"/>
</dbReference>
<dbReference type="EMBL" id="QUMQ01000001">
    <property type="protein sequence ID" value="REF98883.1"/>
    <property type="molecule type" value="Genomic_DNA"/>
</dbReference>
<dbReference type="CDD" id="cd02440">
    <property type="entry name" value="AdoMet_MTases"/>
    <property type="match status" value="1"/>
</dbReference>
<feature type="domain" description="Methyltransferase" evidence="1">
    <location>
        <begin position="60"/>
        <end position="155"/>
    </location>
</feature>
<dbReference type="InterPro" id="IPR029063">
    <property type="entry name" value="SAM-dependent_MTases_sf"/>
</dbReference>
<dbReference type="PANTHER" id="PTHR42912">
    <property type="entry name" value="METHYLTRANSFERASE"/>
    <property type="match status" value="1"/>
</dbReference>
<comment type="caution">
    <text evidence="2">The sequence shown here is derived from an EMBL/GenBank/DDBJ whole genome shotgun (WGS) entry which is preliminary data.</text>
</comment>
<protein>
    <submittedName>
        <fullName evidence="2">Methyltransferase family protein</fullName>
    </submittedName>
</protein>
<dbReference type="GO" id="GO:0032259">
    <property type="term" value="P:methylation"/>
    <property type="evidence" value="ECO:0007669"/>
    <property type="project" value="UniProtKB-KW"/>
</dbReference>